<organism evidence="1 2">
    <name type="scientific">Desulfonema magnum</name>
    <dbReference type="NCBI Taxonomy" id="45655"/>
    <lineage>
        <taxon>Bacteria</taxon>
        <taxon>Pseudomonadati</taxon>
        <taxon>Thermodesulfobacteriota</taxon>
        <taxon>Desulfobacteria</taxon>
        <taxon>Desulfobacterales</taxon>
        <taxon>Desulfococcaceae</taxon>
        <taxon>Desulfonema</taxon>
    </lineage>
</organism>
<proteinExistence type="predicted"/>
<name>A0A975C090_9BACT</name>
<dbReference type="EMBL" id="CP061800">
    <property type="protein sequence ID" value="QTA93805.1"/>
    <property type="molecule type" value="Genomic_DNA"/>
</dbReference>
<protein>
    <submittedName>
        <fullName evidence="1">Uncharacterized protein</fullName>
    </submittedName>
</protein>
<evidence type="ECO:0000313" key="2">
    <source>
        <dbReference type="Proteomes" id="UP000663722"/>
    </source>
</evidence>
<dbReference type="AlphaFoldDB" id="A0A975C090"/>
<accession>A0A975C090</accession>
<evidence type="ECO:0000313" key="1">
    <source>
        <dbReference type="EMBL" id="QTA93805.1"/>
    </source>
</evidence>
<dbReference type="Proteomes" id="UP000663722">
    <property type="component" value="Chromosome"/>
</dbReference>
<keyword evidence="2" id="KW-1185">Reference proteome</keyword>
<sequence>MKTKPEKEIGHIRSTEKNIEKPERIFLWEGDVIKILSKQATVKLLETHPPFADLKVILPNLRISRLENITSGARRQYEYNGEPYYFDVLKIRNGYVEIAITERQ</sequence>
<dbReference type="KEGG" id="dmm:dnm_099130"/>
<reference evidence="1" key="1">
    <citation type="journal article" date="2021" name="Microb. Physiol.">
        <title>Proteogenomic Insights into the Physiology of Marine, Sulfate-Reducing, Filamentous Desulfonema limicola and Desulfonema magnum.</title>
        <authorList>
            <person name="Schnaars V."/>
            <person name="Wohlbrand L."/>
            <person name="Scheve S."/>
            <person name="Hinrichs C."/>
            <person name="Reinhardt R."/>
            <person name="Rabus R."/>
        </authorList>
    </citation>
    <scope>NUCLEOTIDE SEQUENCE</scope>
    <source>
        <strain evidence="1">4be13</strain>
    </source>
</reference>
<gene>
    <name evidence="1" type="ORF">dnm_099130</name>
</gene>
<dbReference type="RefSeq" id="WP_207680571.1">
    <property type="nucleotide sequence ID" value="NZ_CP061800.1"/>
</dbReference>